<dbReference type="PANTHER" id="PTHR10907">
    <property type="entry name" value="REGUCALCIN"/>
    <property type="match status" value="1"/>
</dbReference>
<accession>A0A6L9XTM6</accession>
<comment type="cofactor">
    <cofactor evidence="3">
        <name>Zn(2+)</name>
        <dbReference type="ChEBI" id="CHEBI:29105"/>
    </cofactor>
    <text evidence="3">Binds 1 divalent metal cation per subunit.</text>
</comment>
<feature type="binding site" evidence="3">
    <location>
        <position position="16"/>
    </location>
    <ligand>
        <name>a divalent metal cation</name>
        <dbReference type="ChEBI" id="CHEBI:60240"/>
    </ligand>
</feature>
<dbReference type="Proteomes" id="UP000474967">
    <property type="component" value="Unassembled WGS sequence"/>
</dbReference>
<evidence type="ECO:0000313" key="5">
    <source>
        <dbReference type="EMBL" id="NEN04749.1"/>
    </source>
</evidence>
<organism evidence="5 6">
    <name type="scientific">Leifsonia tongyongensis</name>
    <dbReference type="NCBI Taxonomy" id="1268043"/>
    <lineage>
        <taxon>Bacteria</taxon>
        <taxon>Bacillati</taxon>
        <taxon>Actinomycetota</taxon>
        <taxon>Actinomycetes</taxon>
        <taxon>Micrococcales</taxon>
        <taxon>Microbacteriaceae</taxon>
        <taxon>Leifsonia</taxon>
    </lineage>
</organism>
<dbReference type="GO" id="GO:0019853">
    <property type="term" value="P:L-ascorbic acid biosynthetic process"/>
    <property type="evidence" value="ECO:0007669"/>
    <property type="project" value="TreeGrafter"/>
</dbReference>
<dbReference type="InterPro" id="IPR013658">
    <property type="entry name" value="SGL"/>
</dbReference>
<gene>
    <name evidence="5" type="ORF">G3T36_02595</name>
</gene>
<dbReference type="PRINTS" id="PR01790">
    <property type="entry name" value="SMP30FAMILY"/>
</dbReference>
<keyword evidence="3" id="KW-0862">Zinc</keyword>
<dbReference type="Gene3D" id="2.120.10.30">
    <property type="entry name" value="TolB, C-terminal domain"/>
    <property type="match status" value="1"/>
</dbReference>
<name>A0A6L9XTM6_9MICO</name>
<keyword evidence="3" id="KW-0479">Metal-binding</keyword>
<feature type="binding site" evidence="3">
    <location>
        <position position="104"/>
    </location>
    <ligand>
        <name>substrate</name>
    </ligand>
</feature>
<dbReference type="Pfam" id="PF08450">
    <property type="entry name" value="SGL"/>
    <property type="match status" value="1"/>
</dbReference>
<evidence type="ECO:0000256" key="3">
    <source>
        <dbReference type="PIRSR" id="PIRSR605511-2"/>
    </source>
</evidence>
<dbReference type="InterPro" id="IPR011042">
    <property type="entry name" value="6-blade_b-propeller_TolB-like"/>
</dbReference>
<dbReference type="PANTHER" id="PTHR10907:SF47">
    <property type="entry name" value="REGUCALCIN"/>
    <property type="match status" value="1"/>
</dbReference>
<protein>
    <submittedName>
        <fullName evidence="5">SMP-30/gluconolactonase/LRE family protein</fullName>
    </submittedName>
</protein>
<comment type="caution">
    <text evidence="5">The sequence shown here is derived from an EMBL/GenBank/DDBJ whole genome shotgun (WGS) entry which is preliminary data.</text>
</comment>
<proteinExistence type="inferred from homology"/>
<comment type="similarity">
    <text evidence="1">Belongs to the SMP-30/CGR1 family.</text>
</comment>
<feature type="domain" description="SMP-30/Gluconolactonase/LRE-like region" evidence="4">
    <location>
        <begin position="14"/>
        <end position="257"/>
    </location>
</feature>
<dbReference type="SUPFAM" id="SSF63829">
    <property type="entry name" value="Calcium-dependent phosphotriesterase"/>
    <property type="match status" value="1"/>
</dbReference>
<evidence type="ECO:0000256" key="1">
    <source>
        <dbReference type="ARBA" id="ARBA00008853"/>
    </source>
</evidence>
<evidence type="ECO:0000256" key="2">
    <source>
        <dbReference type="PIRSR" id="PIRSR605511-1"/>
    </source>
</evidence>
<dbReference type="AlphaFoldDB" id="A0A6L9XTM6"/>
<feature type="binding site" evidence="3">
    <location>
        <position position="150"/>
    </location>
    <ligand>
        <name>a divalent metal cation</name>
        <dbReference type="ChEBI" id="CHEBI:60240"/>
    </ligand>
</feature>
<keyword evidence="6" id="KW-1185">Reference proteome</keyword>
<dbReference type="GO" id="GO:0005509">
    <property type="term" value="F:calcium ion binding"/>
    <property type="evidence" value="ECO:0007669"/>
    <property type="project" value="TreeGrafter"/>
</dbReference>
<reference evidence="5 6" key="1">
    <citation type="journal article" date="2014" name="J. Microbiol.">
        <title>Diaminobutyricibacter tongyongensis gen. nov., sp. nov. and Homoserinibacter gongjuensis gen. nov., sp. nov. belong to the family Microbacteriaceae.</title>
        <authorList>
            <person name="Kim S.J."/>
            <person name="Ahn J.H."/>
            <person name="Weon H.Y."/>
            <person name="Hamada M."/>
            <person name="Suzuki K."/>
            <person name="Kwon S.W."/>
        </authorList>
    </citation>
    <scope>NUCLEOTIDE SEQUENCE [LARGE SCALE GENOMIC DNA]</scope>
    <source>
        <strain evidence="5 6">NBRC 108724</strain>
    </source>
</reference>
<evidence type="ECO:0000313" key="6">
    <source>
        <dbReference type="Proteomes" id="UP000474967"/>
    </source>
</evidence>
<feature type="active site" description="Proton donor/acceptor" evidence="2">
    <location>
        <position position="199"/>
    </location>
</feature>
<evidence type="ECO:0000259" key="4">
    <source>
        <dbReference type="Pfam" id="PF08450"/>
    </source>
</evidence>
<dbReference type="GO" id="GO:0004341">
    <property type="term" value="F:gluconolactonase activity"/>
    <property type="evidence" value="ECO:0007669"/>
    <property type="project" value="TreeGrafter"/>
</dbReference>
<sequence>MASAHLVVDCGATLGESAVWHSRAQQLYWLDLAVPTIFRFDSATGETIARPVSGQSPLGGLALSVDDDKLVLVKREGAVLYDPGTGDETNIAHPLRGRQGLAYNDAGVDRAGRLWVGTLDEAETEPHAEVFVVHADGSWTSAVKSLVICNGPAFSLDGSVMYLSDTVERVVRAYDVHGDGRVAGSRIFAHFTDDDGLPDGLAVDADGALWVAHWGGGRVSRWSDGGQRVDDVEIPTANVTSVAFGGSDLSRLYVTTAKDPYNGAERAPLSGALFAVDTAVPGVETTAFAMPS</sequence>
<dbReference type="EMBL" id="JAAGWY010000001">
    <property type="protein sequence ID" value="NEN04749.1"/>
    <property type="molecule type" value="Genomic_DNA"/>
</dbReference>
<dbReference type="RefSeq" id="WP_163287848.1">
    <property type="nucleotide sequence ID" value="NZ_JAAGWY010000001.1"/>
</dbReference>
<feature type="binding site" evidence="3">
    <location>
        <position position="199"/>
    </location>
    <ligand>
        <name>a divalent metal cation</name>
        <dbReference type="ChEBI" id="CHEBI:60240"/>
    </ligand>
</feature>
<dbReference type="InterPro" id="IPR005511">
    <property type="entry name" value="SMP-30"/>
</dbReference>